<protein>
    <submittedName>
        <fullName evidence="2">DUF3159 domain-containing protein</fullName>
    </submittedName>
</protein>
<feature type="transmembrane region" description="Helical" evidence="1">
    <location>
        <begin position="66"/>
        <end position="84"/>
    </location>
</feature>
<feature type="transmembrane region" description="Helical" evidence="1">
    <location>
        <begin position="96"/>
        <end position="120"/>
    </location>
</feature>
<comment type="caution">
    <text evidence="2">The sequence shown here is derived from an EMBL/GenBank/DDBJ whole genome shotgun (WGS) entry which is preliminary data.</text>
</comment>
<organism evidence="2 3">
    <name type="scientific">Saccharopolyspora mangrovi</name>
    <dbReference type="NCBI Taxonomy" id="3082379"/>
    <lineage>
        <taxon>Bacteria</taxon>
        <taxon>Bacillati</taxon>
        <taxon>Actinomycetota</taxon>
        <taxon>Actinomycetes</taxon>
        <taxon>Pseudonocardiales</taxon>
        <taxon>Pseudonocardiaceae</taxon>
        <taxon>Saccharopolyspora</taxon>
    </lineage>
</organism>
<gene>
    <name evidence="2" type="ORF">R4I43_33705</name>
</gene>
<reference evidence="2 3" key="1">
    <citation type="submission" date="2023-10" db="EMBL/GenBank/DDBJ databases">
        <title>Saccharopolyspora sp. nov., isolated from mangrove soil.</title>
        <authorList>
            <person name="Lu Y."/>
            <person name="Liu W."/>
        </authorList>
    </citation>
    <scope>NUCLEOTIDE SEQUENCE [LARGE SCALE GENOMIC DNA]</scope>
    <source>
        <strain evidence="2 3">S2-29</strain>
    </source>
</reference>
<dbReference type="Pfam" id="PF11361">
    <property type="entry name" value="DUF3159"/>
    <property type="match status" value="1"/>
</dbReference>
<evidence type="ECO:0000313" key="2">
    <source>
        <dbReference type="EMBL" id="MEB3372369.1"/>
    </source>
</evidence>
<dbReference type="EMBL" id="JAWLNX010000044">
    <property type="protein sequence ID" value="MEB3372369.1"/>
    <property type="molecule type" value="Genomic_DNA"/>
</dbReference>
<keyword evidence="1" id="KW-1133">Transmembrane helix</keyword>
<dbReference type="InterPro" id="IPR016566">
    <property type="entry name" value="UCP010219"/>
</dbReference>
<feature type="transmembrane region" description="Helical" evidence="1">
    <location>
        <begin position="17"/>
        <end position="38"/>
    </location>
</feature>
<keyword evidence="1" id="KW-0472">Membrane</keyword>
<dbReference type="RefSeq" id="WP_324269788.1">
    <property type="nucleotide sequence ID" value="NZ_JAWLNX010000044.1"/>
</dbReference>
<sequence>MLARSPITRVDRSAKDFFLIGIWASLAGAVVVLVSLLAGRPLTGVIWNALHGGGNPWRQNRSVLRAHYLASLAVLAVFAARFVVKEWLYLADSTGWLAVAKIVMGTPLTALAALVVLWSFRHTTKHLTHQADQDSST</sequence>
<dbReference type="Proteomes" id="UP001327093">
    <property type="component" value="Unassembled WGS sequence"/>
</dbReference>
<accession>A0ABU6ALD6</accession>
<evidence type="ECO:0000256" key="1">
    <source>
        <dbReference type="SAM" id="Phobius"/>
    </source>
</evidence>
<name>A0ABU6ALD6_9PSEU</name>
<evidence type="ECO:0000313" key="3">
    <source>
        <dbReference type="Proteomes" id="UP001327093"/>
    </source>
</evidence>
<proteinExistence type="predicted"/>
<keyword evidence="1" id="KW-0812">Transmembrane</keyword>
<keyword evidence="3" id="KW-1185">Reference proteome</keyword>